<sequence length="304" mass="34193">MLSSFWESIGEGLSEKWLERLFGPAFLFWAGGLLLWIGPQNLAAKWGELAALPLVTQSALLIGALLALAASDRLMDAVNLPVLRLLEGYWPGPLRWLAAWCARRRAKGAADKKRRWSDLMLKRDEVGLTWAEQRELARLEAWRHHTPRDAADVMPTRLGDILKTAETRPRQRYGLDPVLLWPHLWLGLPENVRSDLAAARARLDRMAQAWAWGLLFALWGFVTPWALVIALLWMLTAYALALSAAETFADLLLAAFDAHRWRLYEALRWPLPASSDAEKAAGAALTRFVQRGMLGVPVVYGKDE</sequence>
<dbReference type="Proteomes" id="UP000002508">
    <property type="component" value="Chromosome"/>
</dbReference>
<protein>
    <submittedName>
        <fullName evidence="2">Uncharacterized protein</fullName>
    </submittedName>
</protein>
<evidence type="ECO:0000313" key="2">
    <source>
        <dbReference type="EMBL" id="ACL23626.1"/>
    </source>
</evidence>
<dbReference type="HOGENOM" id="CLU_073799_0_0_0"/>
<dbReference type="KEGG" id="cag:Cagg_0698"/>
<organism evidence="2 3">
    <name type="scientific">Chloroflexus aggregans (strain MD-66 / DSM 9485)</name>
    <dbReference type="NCBI Taxonomy" id="326427"/>
    <lineage>
        <taxon>Bacteria</taxon>
        <taxon>Bacillati</taxon>
        <taxon>Chloroflexota</taxon>
        <taxon>Chloroflexia</taxon>
        <taxon>Chloroflexales</taxon>
        <taxon>Chloroflexineae</taxon>
        <taxon>Chloroflexaceae</taxon>
        <taxon>Chloroflexus</taxon>
    </lineage>
</organism>
<reference evidence="2" key="1">
    <citation type="submission" date="2008-12" db="EMBL/GenBank/DDBJ databases">
        <title>Complete sequence of Chloroflexus aggregans DSM 9485.</title>
        <authorList>
            <consortium name="US DOE Joint Genome Institute"/>
            <person name="Lucas S."/>
            <person name="Copeland A."/>
            <person name="Lapidus A."/>
            <person name="Glavina del Rio T."/>
            <person name="Dalin E."/>
            <person name="Tice H."/>
            <person name="Pitluck S."/>
            <person name="Foster B."/>
            <person name="Larimer F."/>
            <person name="Land M."/>
            <person name="Hauser L."/>
            <person name="Kyrpides N."/>
            <person name="Mikhailova N."/>
            <person name="Bryant D."/>
            <person name="Richardson P."/>
        </authorList>
    </citation>
    <scope>NUCLEOTIDE SEQUENCE</scope>
    <source>
        <strain evidence="2">DSM 9485</strain>
    </source>
</reference>
<proteinExistence type="predicted"/>
<accession>B8G4Z3</accession>
<evidence type="ECO:0000313" key="3">
    <source>
        <dbReference type="Proteomes" id="UP000002508"/>
    </source>
</evidence>
<keyword evidence="1" id="KW-0472">Membrane</keyword>
<keyword evidence="1" id="KW-0812">Transmembrane</keyword>
<dbReference type="STRING" id="326427.Cagg_0698"/>
<gene>
    <name evidence="2" type="ordered locus">Cagg_0698</name>
</gene>
<keyword evidence="3" id="KW-1185">Reference proteome</keyword>
<feature type="transmembrane region" description="Helical" evidence="1">
    <location>
        <begin position="50"/>
        <end position="70"/>
    </location>
</feature>
<dbReference type="EMBL" id="CP001337">
    <property type="protein sequence ID" value="ACL23626.1"/>
    <property type="molecule type" value="Genomic_DNA"/>
</dbReference>
<dbReference type="OrthoDB" id="529448at2"/>
<dbReference type="eggNOG" id="ENOG50300UY">
    <property type="taxonomic scope" value="Bacteria"/>
</dbReference>
<name>B8G4Z3_CHLAD</name>
<feature type="transmembrane region" description="Helical" evidence="1">
    <location>
        <begin position="21"/>
        <end position="38"/>
    </location>
</feature>
<dbReference type="RefSeq" id="WP_012615992.1">
    <property type="nucleotide sequence ID" value="NC_011831.1"/>
</dbReference>
<evidence type="ECO:0000256" key="1">
    <source>
        <dbReference type="SAM" id="Phobius"/>
    </source>
</evidence>
<feature type="transmembrane region" description="Helical" evidence="1">
    <location>
        <begin position="209"/>
        <end position="232"/>
    </location>
</feature>
<keyword evidence="1" id="KW-1133">Transmembrane helix</keyword>
<dbReference type="AlphaFoldDB" id="B8G4Z3"/>